<evidence type="ECO:0000256" key="3">
    <source>
        <dbReference type="SAM" id="SignalP"/>
    </source>
</evidence>
<dbReference type="EMBL" id="CYKH01000376">
    <property type="protein sequence ID" value="CUF64642.1"/>
    <property type="molecule type" value="Genomic_DNA"/>
</dbReference>
<evidence type="ECO:0000313" key="4">
    <source>
        <dbReference type="EMBL" id="CUF64642.1"/>
    </source>
</evidence>
<sequence length="1876" mass="197223">MKFHGGALSLLLLASVVLCDDDSQRFFTATQSSLFAGVPTLCMEQDSAINPLNAYFRNPMFTMIPSNSTKYVVTQPQSGGNNLRILSPSGSTSTASANIFSLNGASGESFVGGAVEPLTQSLYVSSSFRLVKLMSGSAPSSSALATTTVCGTTSSANGNDGSCSTATFSGPIYLATMSYNDTIASGTSSRVLFAADGSTVRLINLDDNTISTVCGIWNSANTIDGACSGVGLLRAVGAIAVGLNQAQIIVYVLQTGDAYLRKLVATVTTDGANAIPTSRLAWTLSTIGPSRIGDNGAAKMSITTLGGPLSVFYSSGEGTAFTWSQSAGTQQIASNADGYDCNLGAVSTTSFRVPYSVVQSLPMGGSNPRQSVILSDFACCTLTNISGTWQEATSLLRIKTAAPFPPSSAALGAFGSYSAITGMCSDGGDDGVNWVFITDSSNVVISTSASTFSVISTSYTDILNCVVIRNATSTIAYLIHTSSYMMSHVDVMARAFLGVFCGTQLYGVTNGACSNVATFTQMSSAYFDKTSLEAGISPSNPLGFWVGDTSKLRYVMVSLGSSSNAAANVTTVGTTVSGDSILGIAMSPTYIYVATTGTTWCSCILRSAAFSVFRGASAGVLTQTSGVFANYFGPSTSTVGFAYYQGVLLLTTNAYSSNPGVMLSFPVNGTVVNMGSMRVVAGAAADTTVYAAKNKTAGISPTLMKLSSATQIVLTYSTNVSDGGGSNASSVVNGIAVPDSARAIVWRFSYVDLPVAAPGICSISSNCSNNAVNATLLSNTFCNCTCASRWTGQDCSFCPPQYNNASASPAPSCGSCASGFSDFPACYSKCTTGGNCSDHATSVEGNTHTGCNCTCRNMWSGPLCNICTYPLDSLADCLECVRGYTGYPNCTRSSWTQQDNGTSSLSTTVASASAAATMSMSATVSVTSTASVRSLSATASGLPSRSAPKSHTTSITPSPSNPTHTRSKVVTTTPSLSLSLTPSHTQRNATASATATFSATPSHIRTPSRPKSLTPTKSQNHSSHTFEGSHSTSGYTTNLTGSPTTTASDSITRSLTIRTSNHRFTLTKSTSLSESDTTSESRTLNASTTVPKLSSTRTNSMQATNSTELMLTPSLLPSGSHTRTHTYVPPPPPTVAPKILECSGRATVLLSYNTSTALVLPLTTALTAAYVLTLQITSCHTFGLPLSIDAVRSDGTRPDAGSITQQSTSLKGKKLTLIVGPLSPYVQDASEDVVVTILPPKVNAAALFSPNATDGVQYAVSSGATTSSNATVSFTNVTQLPNATMRFTASATSLSASTVAAMQAGVTSVSVVTVVVSSPALAGSAQRQALLTNVAECPNPLDASENTLSFMTHPLQFPIGDSIVRFYAGAMVGDLVVMIAILVLVALVTLALGAHHREPFWIAAWRTRFPTVTMPIINIMSQSAMNGALVSLLYGDEVGTTLGSVIVFLIVLIGIVWVVHRTIQSVRSESRFADKPTVHRLERAALHEVQERKELERRVAFAVGKGPTAAMRLQRANVQTVSEASVAKARRRRTYSTVERMGTWKHSFKIFAQDVTRARGFWTPVTHPEYLHTYGAVYEELEPEGIYFLWVEVIQNVVSVFIMSYVPTTAGGCRNQFISVLIVLTLYAVLCCIIRPYLSRIATLIACTIAVLQAAAAWTLFIAFQLDSGGWMTAYAVINFGTLGVQALAGLHGIAKALWEIRTGRDPLSRGLSLWTAVDKRGLPFLVKLDGDKALANWPKLDPVIAFRLAGHVEATPSPDDESEAVKLSMLPRNTLSERVAPYSKFTKEEADDLLLADALRLSGDFSTTNSGSDFDEEMDDMRVQGRGFQGPPPLLQHEDAADDVAAPLEVPDATDALLEFLDATHKNRLERANLL</sequence>
<feature type="transmembrane region" description="Helical" evidence="2">
    <location>
        <begin position="1440"/>
        <end position="1459"/>
    </location>
</feature>
<feature type="transmembrane region" description="Helical" evidence="2">
    <location>
        <begin position="1672"/>
        <end position="1695"/>
    </location>
</feature>
<keyword evidence="3" id="KW-0732">Signal</keyword>
<dbReference type="VEuPathDB" id="TriTrypDB:BSAL_64370"/>
<feature type="compositionally biased region" description="Polar residues" evidence="1">
    <location>
        <begin position="1001"/>
        <end position="1054"/>
    </location>
</feature>
<protein>
    <submittedName>
        <fullName evidence="4">Membrane-associated protein, putative</fullName>
    </submittedName>
</protein>
<feature type="transmembrane region" description="Helical" evidence="2">
    <location>
        <begin position="1617"/>
        <end position="1634"/>
    </location>
</feature>
<evidence type="ECO:0000256" key="1">
    <source>
        <dbReference type="SAM" id="MobiDB-lite"/>
    </source>
</evidence>
<organism evidence="4 5">
    <name type="scientific">Bodo saltans</name>
    <name type="common">Flagellated protozoan</name>
    <dbReference type="NCBI Taxonomy" id="75058"/>
    <lineage>
        <taxon>Eukaryota</taxon>
        <taxon>Discoba</taxon>
        <taxon>Euglenozoa</taxon>
        <taxon>Kinetoplastea</taxon>
        <taxon>Metakinetoplastina</taxon>
        <taxon>Eubodonida</taxon>
        <taxon>Bodonidae</taxon>
        <taxon>Bodo</taxon>
    </lineage>
</organism>
<feature type="compositionally biased region" description="Low complexity" evidence="1">
    <location>
        <begin position="971"/>
        <end position="1000"/>
    </location>
</feature>
<name>A0A0S4ISB4_BODSA</name>
<keyword evidence="5" id="KW-1185">Reference proteome</keyword>
<feature type="transmembrane region" description="Helical" evidence="2">
    <location>
        <begin position="1641"/>
        <end position="1666"/>
    </location>
</feature>
<feature type="region of interest" description="Disordered" evidence="1">
    <location>
        <begin position="937"/>
        <end position="1054"/>
    </location>
</feature>
<keyword evidence="2" id="KW-1133">Transmembrane helix</keyword>
<feature type="transmembrane region" description="Helical" evidence="2">
    <location>
        <begin position="1586"/>
        <end position="1605"/>
    </location>
</feature>
<feature type="transmembrane region" description="Helical" evidence="2">
    <location>
        <begin position="1366"/>
        <end position="1392"/>
    </location>
</feature>
<keyword evidence="2" id="KW-0472">Membrane</keyword>
<feature type="chain" id="PRO_5006621582" evidence="3">
    <location>
        <begin position="20"/>
        <end position="1876"/>
    </location>
</feature>
<reference evidence="5" key="1">
    <citation type="submission" date="2015-09" db="EMBL/GenBank/DDBJ databases">
        <authorList>
            <consortium name="Pathogen Informatics"/>
        </authorList>
    </citation>
    <scope>NUCLEOTIDE SEQUENCE [LARGE SCALE GENOMIC DNA]</scope>
    <source>
        <strain evidence="5">Lake Konstanz</strain>
    </source>
</reference>
<feature type="compositionally biased region" description="Low complexity" evidence="1">
    <location>
        <begin position="949"/>
        <end position="964"/>
    </location>
</feature>
<evidence type="ECO:0000256" key="2">
    <source>
        <dbReference type="SAM" id="Phobius"/>
    </source>
</evidence>
<dbReference type="InterPro" id="IPR011042">
    <property type="entry name" value="6-blade_b-propeller_TolB-like"/>
</dbReference>
<feature type="compositionally biased region" description="Low complexity" evidence="1">
    <location>
        <begin position="1067"/>
        <end position="1084"/>
    </location>
</feature>
<keyword evidence="2" id="KW-0812">Transmembrane</keyword>
<feature type="signal peptide" evidence="3">
    <location>
        <begin position="1"/>
        <end position="19"/>
    </location>
</feature>
<evidence type="ECO:0000313" key="5">
    <source>
        <dbReference type="Proteomes" id="UP000051952"/>
    </source>
</evidence>
<dbReference type="Gene3D" id="2.120.10.30">
    <property type="entry name" value="TolB, C-terminal domain"/>
    <property type="match status" value="1"/>
</dbReference>
<feature type="transmembrane region" description="Helical" evidence="2">
    <location>
        <begin position="1412"/>
        <end position="1434"/>
    </location>
</feature>
<feature type="compositionally biased region" description="Polar residues" evidence="1">
    <location>
        <begin position="1085"/>
        <end position="1100"/>
    </location>
</feature>
<dbReference type="Proteomes" id="UP000051952">
    <property type="component" value="Unassembled WGS sequence"/>
</dbReference>
<accession>A0A0S4ISB4</accession>
<gene>
    <name evidence="4" type="ORF">BSAL_64370</name>
</gene>
<proteinExistence type="predicted"/>
<feature type="region of interest" description="Disordered" evidence="1">
    <location>
        <begin position="1067"/>
        <end position="1100"/>
    </location>
</feature>